<reference evidence="2 5" key="4">
    <citation type="journal article" date="2024" name="Microbiol. Resour. Announc.">
        <title>Genome annotations for the ascomycete fungi Trichoderma harzianum, Trichoderma aggressivum, and Purpureocillium lilacinum.</title>
        <authorList>
            <person name="Beijen E.P.W."/>
            <person name="Ohm R.A."/>
        </authorList>
    </citation>
    <scope>NUCLEOTIDE SEQUENCE [LARGE SCALE GENOMIC DNA]</scope>
    <source>
        <strain evidence="2 5">CBS 150709</strain>
    </source>
</reference>
<gene>
    <name evidence="3" type="ORF">PCL_06442</name>
    <name evidence="2" type="ORF">Purlil1_3928</name>
</gene>
<evidence type="ECO:0000313" key="2">
    <source>
        <dbReference type="EMBL" id="KAK4091498.1"/>
    </source>
</evidence>
<comment type="caution">
    <text evidence="3">The sequence shown here is derived from an EMBL/GenBank/DDBJ whole genome shotgun (WGS) entry which is preliminary data.</text>
</comment>
<organism evidence="3 4">
    <name type="scientific">Purpureocillium lilacinum</name>
    <name type="common">Paecilomyces lilacinus</name>
    <dbReference type="NCBI Taxonomy" id="33203"/>
    <lineage>
        <taxon>Eukaryota</taxon>
        <taxon>Fungi</taxon>
        <taxon>Dikarya</taxon>
        <taxon>Ascomycota</taxon>
        <taxon>Pezizomycotina</taxon>
        <taxon>Sordariomycetes</taxon>
        <taxon>Hypocreomycetidae</taxon>
        <taxon>Hypocreales</taxon>
        <taxon>Ophiocordycipitaceae</taxon>
        <taxon>Purpureocillium</taxon>
    </lineage>
</organism>
<evidence type="ECO:0000313" key="4">
    <source>
        <dbReference type="Proteomes" id="UP000245956"/>
    </source>
</evidence>
<dbReference type="AlphaFoldDB" id="A0A2U3EMP9"/>
<feature type="compositionally biased region" description="Polar residues" evidence="1">
    <location>
        <begin position="145"/>
        <end position="187"/>
    </location>
</feature>
<name>A0A2U3EMP9_PURLI</name>
<feature type="region of interest" description="Disordered" evidence="1">
    <location>
        <begin position="1"/>
        <end position="45"/>
    </location>
</feature>
<evidence type="ECO:0000313" key="3">
    <source>
        <dbReference type="EMBL" id="PWI75784.1"/>
    </source>
</evidence>
<dbReference type="EMBL" id="LCWV01000002">
    <property type="protein sequence ID" value="PWI75784.1"/>
    <property type="molecule type" value="Genomic_DNA"/>
</dbReference>
<reference evidence="3 4" key="2">
    <citation type="journal article" date="2016" name="Front. Microbiol.">
        <title>Genome and transcriptome sequences reveal the specific parasitism of the nematophagous Purpureocillium lilacinum 36-1.</title>
        <authorList>
            <person name="Xie J."/>
            <person name="Li S."/>
            <person name="Mo C."/>
            <person name="Xiao X."/>
            <person name="Peng D."/>
            <person name="Wang G."/>
            <person name="Xiao Y."/>
        </authorList>
    </citation>
    <scope>NUCLEOTIDE SEQUENCE [LARGE SCALE GENOMIC DNA]</scope>
    <source>
        <strain evidence="3 4">36-1</strain>
    </source>
</reference>
<dbReference type="Proteomes" id="UP000245956">
    <property type="component" value="Unassembled WGS sequence"/>
</dbReference>
<proteinExistence type="predicted"/>
<dbReference type="Proteomes" id="UP001287286">
    <property type="component" value="Unassembled WGS sequence"/>
</dbReference>
<evidence type="ECO:0000256" key="1">
    <source>
        <dbReference type="SAM" id="MobiDB-lite"/>
    </source>
</evidence>
<protein>
    <submittedName>
        <fullName evidence="3">Uncharacterized protein</fullName>
    </submittedName>
</protein>
<sequence>MQPTSFWNSSSQQRNQDRPERHAASHRPHPRGRGPTNAKARGADAPGSSLIGAIEDFYDRFGAAAVVHVVGGSGECGQPPWRTTLASQMQNALLRQMSGAERQAPPGVLCAFRMLRESLLGGIAAVGRKRPSPLTAHRGEARVSVRSNTTTPVSSPGIPNSQQSGKRLTFDSSALQQRRSQGTNQRPPSHPSDSALGEARPSTMSRGGQSFRLRPWASEVWDHPPSSWIDSFTTPACSEKCAAAS</sequence>
<reference evidence="3" key="1">
    <citation type="submission" date="2015-05" db="EMBL/GenBank/DDBJ databases">
        <authorList>
            <person name="Wang D.B."/>
            <person name="Wang M."/>
        </authorList>
    </citation>
    <scope>NUCLEOTIDE SEQUENCE</scope>
    <source>
        <strain evidence="3">36-1</strain>
    </source>
</reference>
<dbReference type="EMBL" id="JAWRVI010000011">
    <property type="protein sequence ID" value="KAK4091498.1"/>
    <property type="molecule type" value="Genomic_DNA"/>
</dbReference>
<reference evidence="2" key="3">
    <citation type="submission" date="2023-11" db="EMBL/GenBank/DDBJ databases">
        <authorList>
            <person name="Beijen E."/>
            <person name="Ohm R.A."/>
        </authorList>
    </citation>
    <scope>NUCLEOTIDE SEQUENCE</scope>
    <source>
        <strain evidence="2">CBS 150709</strain>
    </source>
</reference>
<accession>A0A2U3EMP9</accession>
<feature type="region of interest" description="Disordered" evidence="1">
    <location>
        <begin position="129"/>
        <end position="211"/>
    </location>
</feature>
<feature type="compositionally biased region" description="Polar residues" evidence="1">
    <location>
        <begin position="1"/>
        <end position="14"/>
    </location>
</feature>
<keyword evidence="5" id="KW-1185">Reference proteome</keyword>
<evidence type="ECO:0000313" key="5">
    <source>
        <dbReference type="Proteomes" id="UP001287286"/>
    </source>
</evidence>